<keyword evidence="2" id="KW-0238">DNA-binding</keyword>
<reference evidence="6" key="1">
    <citation type="journal article" date="2014" name="Int. J. Syst. Evol. Microbiol.">
        <title>Complete genome sequence of Corynebacterium casei LMG S-19264T (=DSM 44701T), isolated from a smear-ripened cheese.</title>
        <authorList>
            <consortium name="US DOE Joint Genome Institute (JGI-PGF)"/>
            <person name="Walter F."/>
            <person name="Albersmeier A."/>
            <person name="Kalinowski J."/>
            <person name="Ruckert C."/>
        </authorList>
    </citation>
    <scope>NUCLEOTIDE SEQUENCE</scope>
    <source>
        <strain evidence="6">CGMCC 1.15448</strain>
    </source>
</reference>
<dbReference type="InterPro" id="IPR014710">
    <property type="entry name" value="RmlC-like_jellyroll"/>
</dbReference>
<name>A0A8J2UAC3_9BACT</name>
<dbReference type="InterPro" id="IPR036390">
    <property type="entry name" value="WH_DNA-bd_sf"/>
</dbReference>
<dbReference type="InterPro" id="IPR050397">
    <property type="entry name" value="Env_Response_Regulators"/>
</dbReference>
<protein>
    <submittedName>
        <fullName evidence="6">Cyclic nucleotide-binding domain protein</fullName>
    </submittedName>
</protein>
<organism evidence="6 7">
    <name type="scientific">Puia dinghuensis</name>
    <dbReference type="NCBI Taxonomy" id="1792502"/>
    <lineage>
        <taxon>Bacteria</taxon>
        <taxon>Pseudomonadati</taxon>
        <taxon>Bacteroidota</taxon>
        <taxon>Chitinophagia</taxon>
        <taxon>Chitinophagales</taxon>
        <taxon>Chitinophagaceae</taxon>
        <taxon>Puia</taxon>
    </lineage>
</organism>
<evidence type="ECO:0000313" key="7">
    <source>
        <dbReference type="Proteomes" id="UP000607559"/>
    </source>
</evidence>
<feature type="domain" description="Cyclic nucleotide-binding" evidence="4">
    <location>
        <begin position="19"/>
        <end position="139"/>
    </location>
</feature>
<evidence type="ECO:0000259" key="4">
    <source>
        <dbReference type="PROSITE" id="PS50042"/>
    </source>
</evidence>
<evidence type="ECO:0000259" key="5">
    <source>
        <dbReference type="PROSITE" id="PS51063"/>
    </source>
</evidence>
<dbReference type="CDD" id="cd00038">
    <property type="entry name" value="CAP_ED"/>
    <property type="match status" value="1"/>
</dbReference>
<gene>
    <name evidence="6" type="ORF">GCM10011511_11940</name>
</gene>
<dbReference type="PRINTS" id="PR00034">
    <property type="entry name" value="HTHCRP"/>
</dbReference>
<dbReference type="EMBL" id="BMJC01000001">
    <property type="protein sequence ID" value="GGA90294.1"/>
    <property type="molecule type" value="Genomic_DNA"/>
</dbReference>
<evidence type="ECO:0000256" key="3">
    <source>
        <dbReference type="ARBA" id="ARBA00023163"/>
    </source>
</evidence>
<dbReference type="InterPro" id="IPR000595">
    <property type="entry name" value="cNMP-bd_dom"/>
</dbReference>
<sequence>MSIQGIFPIEKWDFKSESILADLPGEDLKLLMARKLEQAYKKGEIIFKEEAYPSGIFYIARGKAKKYKLDKDGREQIIYVANTGELLGYHAILSGDNYPDSAAVMEDSIIVFIPKEDFLETLRQSDVLNRRLLKTLSHEFVVLTNSLTLFAQRSVRERLALQLIVVREKYKVDFEPGMPVEINMSRDDLASLVGTARENVVRMLSEFKSEGIVETRGRRIIVLDVKKLIKVANFS</sequence>
<proteinExistence type="predicted"/>
<keyword evidence="3" id="KW-0804">Transcription</keyword>
<evidence type="ECO:0000256" key="1">
    <source>
        <dbReference type="ARBA" id="ARBA00023015"/>
    </source>
</evidence>
<comment type="caution">
    <text evidence="6">The sequence shown here is derived from an EMBL/GenBank/DDBJ whole genome shotgun (WGS) entry which is preliminary data.</text>
</comment>
<dbReference type="PROSITE" id="PS50042">
    <property type="entry name" value="CNMP_BINDING_3"/>
    <property type="match status" value="1"/>
</dbReference>
<evidence type="ECO:0000256" key="2">
    <source>
        <dbReference type="ARBA" id="ARBA00023125"/>
    </source>
</evidence>
<dbReference type="SMART" id="SM00100">
    <property type="entry name" value="cNMP"/>
    <property type="match status" value="1"/>
</dbReference>
<feature type="domain" description="HTH crp-type" evidence="5">
    <location>
        <begin position="153"/>
        <end position="226"/>
    </location>
</feature>
<dbReference type="GO" id="GO:0003677">
    <property type="term" value="F:DNA binding"/>
    <property type="evidence" value="ECO:0007669"/>
    <property type="project" value="UniProtKB-KW"/>
</dbReference>
<dbReference type="Gene3D" id="1.10.10.10">
    <property type="entry name" value="Winged helix-like DNA-binding domain superfamily/Winged helix DNA-binding domain"/>
    <property type="match status" value="1"/>
</dbReference>
<dbReference type="PANTHER" id="PTHR24567">
    <property type="entry name" value="CRP FAMILY TRANSCRIPTIONAL REGULATORY PROTEIN"/>
    <property type="match status" value="1"/>
</dbReference>
<dbReference type="GO" id="GO:0003700">
    <property type="term" value="F:DNA-binding transcription factor activity"/>
    <property type="evidence" value="ECO:0007669"/>
    <property type="project" value="TreeGrafter"/>
</dbReference>
<dbReference type="Pfam" id="PF00027">
    <property type="entry name" value="cNMP_binding"/>
    <property type="match status" value="1"/>
</dbReference>
<dbReference type="Proteomes" id="UP000607559">
    <property type="component" value="Unassembled WGS sequence"/>
</dbReference>
<evidence type="ECO:0000313" key="6">
    <source>
        <dbReference type="EMBL" id="GGA90294.1"/>
    </source>
</evidence>
<dbReference type="Gene3D" id="2.60.120.10">
    <property type="entry name" value="Jelly Rolls"/>
    <property type="match status" value="1"/>
</dbReference>
<keyword evidence="7" id="KW-1185">Reference proteome</keyword>
<keyword evidence="1" id="KW-0805">Transcription regulation</keyword>
<accession>A0A8J2UAC3</accession>
<dbReference type="Pfam" id="PF13545">
    <property type="entry name" value="HTH_Crp_2"/>
    <property type="match status" value="1"/>
</dbReference>
<dbReference type="SMART" id="SM00419">
    <property type="entry name" value="HTH_CRP"/>
    <property type="match status" value="1"/>
</dbReference>
<dbReference type="InterPro" id="IPR036388">
    <property type="entry name" value="WH-like_DNA-bd_sf"/>
</dbReference>
<dbReference type="SUPFAM" id="SSF46785">
    <property type="entry name" value="Winged helix' DNA-binding domain"/>
    <property type="match status" value="1"/>
</dbReference>
<dbReference type="AlphaFoldDB" id="A0A8J2UAC3"/>
<dbReference type="RefSeq" id="WP_188929516.1">
    <property type="nucleotide sequence ID" value="NZ_BMJC01000001.1"/>
</dbReference>
<dbReference type="SUPFAM" id="SSF51206">
    <property type="entry name" value="cAMP-binding domain-like"/>
    <property type="match status" value="1"/>
</dbReference>
<dbReference type="PANTHER" id="PTHR24567:SF74">
    <property type="entry name" value="HTH-TYPE TRANSCRIPTIONAL REGULATOR ARCR"/>
    <property type="match status" value="1"/>
</dbReference>
<dbReference type="PROSITE" id="PS51063">
    <property type="entry name" value="HTH_CRP_2"/>
    <property type="match status" value="1"/>
</dbReference>
<dbReference type="InterPro" id="IPR012318">
    <property type="entry name" value="HTH_CRP"/>
</dbReference>
<dbReference type="InterPro" id="IPR018490">
    <property type="entry name" value="cNMP-bd_dom_sf"/>
</dbReference>
<reference evidence="6" key="2">
    <citation type="submission" date="2020-09" db="EMBL/GenBank/DDBJ databases">
        <authorList>
            <person name="Sun Q."/>
            <person name="Zhou Y."/>
        </authorList>
    </citation>
    <scope>NUCLEOTIDE SEQUENCE</scope>
    <source>
        <strain evidence="6">CGMCC 1.15448</strain>
    </source>
</reference>
<dbReference type="GO" id="GO:0005829">
    <property type="term" value="C:cytosol"/>
    <property type="evidence" value="ECO:0007669"/>
    <property type="project" value="TreeGrafter"/>
</dbReference>